<dbReference type="KEGG" id="vhy:G7082_14845"/>
<feature type="domain" description="Recombinase" evidence="2">
    <location>
        <begin position="208"/>
        <end position="334"/>
    </location>
</feature>
<dbReference type="PROSITE" id="PS51737">
    <property type="entry name" value="RECOMBINASE_DNA_BIND"/>
    <property type="match status" value="1"/>
</dbReference>
<dbReference type="Pfam" id="PF07508">
    <property type="entry name" value="Recombinase"/>
    <property type="match status" value="1"/>
</dbReference>
<dbReference type="SMART" id="SM00857">
    <property type="entry name" value="Resolvase"/>
    <property type="match status" value="1"/>
</dbReference>
<name>A0A6G8AXA5_9ENTE</name>
<proteinExistence type="predicted"/>
<gene>
    <name evidence="3" type="ORF">G7082_14845</name>
</gene>
<dbReference type="Pfam" id="PF00239">
    <property type="entry name" value="Resolvase"/>
    <property type="match status" value="1"/>
</dbReference>
<feature type="domain" description="Resolvase/invertase-type recombinase catalytic" evidence="1">
    <location>
        <begin position="49"/>
        <end position="199"/>
    </location>
</feature>
<dbReference type="PANTHER" id="PTHR30461:SF23">
    <property type="entry name" value="DNA RECOMBINASE-RELATED"/>
    <property type="match status" value="1"/>
</dbReference>
<dbReference type="InterPro" id="IPR050639">
    <property type="entry name" value="SSR_resolvase"/>
</dbReference>
<sequence length="384" mass="44694">MDESQLNFRKEKKITRKQDEIRDLFENKRVVEVIPSKENKQENSNLKKRVAAYCRVSTYAETQSGSFELQIQAYREKILKHPDWELVDIYADQGVSGTSMKKRDHFNRMLADCRLGKIDLIIVKSISRFSRNTLDFISVYRELKALPVPVGILIEDLNLNTLDRTSETILVMFSIIAQGESEQKSEAITWSIIERFKKGLPIIPTHNLLGFYKDQFGQIQIEETEAEVVRLIYRNFLNGVRAQDIAEILMNSHIPTAIGNEKWNASSIYRILRNEKYCGDVLMQKTFTVDCFSHQSKKNKGEKPKYLLRNGIPKIISRKEWIKTQELLKDPCKGKKKKIETIEKPKFYVLKIKSGMFKNFIVLDTEWSQSELEKIILEGDNTND</sequence>
<organism evidence="3 4">
    <name type="scientific">Vagococcus hydrophili</name>
    <dbReference type="NCBI Taxonomy" id="2714947"/>
    <lineage>
        <taxon>Bacteria</taxon>
        <taxon>Bacillati</taxon>
        <taxon>Bacillota</taxon>
        <taxon>Bacilli</taxon>
        <taxon>Lactobacillales</taxon>
        <taxon>Enterococcaceae</taxon>
        <taxon>Vagococcus</taxon>
    </lineage>
</organism>
<dbReference type="InterPro" id="IPR011109">
    <property type="entry name" value="DNA_bind_recombinase_dom"/>
</dbReference>
<dbReference type="CDD" id="cd00338">
    <property type="entry name" value="Ser_Recombinase"/>
    <property type="match status" value="1"/>
</dbReference>
<dbReference type="Gene3D" id="3.40.50.1390">
    <property type="entry name" value="Resolvase, N-terminal catalytic domain"/>
    <property type="match status" value="1"/>
</dbReference>
<evidence type="ECO:0000313" key="4">
    <source>
        <dbReference type="Proteomes" id="UP000501747"/>
    </source>
</evidence>
<evidence type="ECO:0000259" key="1">
    <source>
        <dbReference type="PROSITE" id="PS51736"/>
    </source>
</evidence>
<dbReference type="PROSITE" id="PS51736">
    <property type="entry name" value="RECOMBINASES_3"/>
    <property type="match status" value="1"/>
</dbReference>
<dbReference type="GO" id="GO:0000150">
    <property type="term" value="F:DNA strand exchange activity"/>
    <property type="evidence" value="ECO:0007669"/>
    <property type="project" value="InterPro"/>
</dbReference>
<protein>
    <submittedName>
        <fullName evidence="3">Recombinase family protein</fullName>
    </submittedName>
</protein>
<dbReference type="InterPro" id="IPR006119">
    <property type="entry name" value="Resolv_N"/>
</dbReference>
<keyword evidence="4" id="KW-1185">Reference proteome</keyword>
<dbReference type="GO" id="GO:0003677">
    <property type="term" value="F:DNA binding"/>
    <property type="evidence" value="ECO:0007669"/>
    <property type="project" value="InterPro"/>
</dbReference>
<dbReference type="RefSeq" id="WP_166035970.1">
    <property type="nucleotide sequence ID" value="NZ_CP049887.1"/>
</dbReference>
<reference evidence="3 4" key="1">
    <citation type="submission" date="2020-03" db="EMBL/GenBank/DDBJ databases">
        <title>Vagococcus sp. nov., isolated from beetles.</title>
        <authorList>
            <person name="Hyun D.-W."/>
            <person name="Bae J.-W."/>
        </authorList>
    </citation>
    <scope>NUCLEOTIDE SEQUENCE [LARGE SCALE GENOMIC DNA]</scope>
    <source>
        <strain evidence="3 4">HDW17B</strain>
    </source>
</reference>
<dbReference type="PANTHER" id="PTHR30461">
    <property type="entry name" value="DNA-INVERTASE FROM LAMBDOID PROPHAGE"/>
    <property type="match status" value="1"/>
</dbReference>
<dbReference type="AlphaFoldDB" id="A0A6G8AXA5"/>
<dbReference type="SUPFAM" id="SSF53041">
    <property type="entry name" value="Resolvase-like"/>
    <property type="match status" value="1"/>
</dbReference>
<dbReference type="Proteomes" id="UP000501747">
    <property type="component" value="Chromosome"/>
</dbReference>
<dbReference type="InterPro" id="IPR038109">
    <property type="entry name" value="DNA_bind_recomb_sf"/>
</dbReference>
<accession>A0A6G8AXA5</accession>
<evidence type="ECO:0000313" key="3">
    <source>
        <dbReference type="EMBL" id="QIL49688.1"/>
    </source>
</evidence>
<dbReference type="InterPro" id="IPR036162">
    <property type="entry name" value="Resolvase-like_N_sf"/>
</dbReference>
<dbReference type="EMBL" id="CP049887">
    <property type="protein sequence ID" value="QIL49688.1"/>
    <property type="molecule type" value="Genomic_DNA"/>
</dbReference>
<evidence type="ECO:0000259" key="2">
    <source>
        <dbReference type="PROSITE" id="PS51737"/>
    </source>
</evidence>
<dbReference type="Gene3D" id="3.90.1750.20">
    <property type="entry name" value="Putative Large Serine Recombinase, Chain B, Domain 2"/>
    <property type="match status" value="1"/>
</dbReference>